<name>A0A0Q3PL25_AMAAE</name>
<reference evidence="2 3" key="1">
    <citation type="submission" date="2015-10" db="EMBL/GenBank/DDBJ databases">
        <authorList>
            <person name="Gilbert D.G."/>
        </authorList>
    </citation>
    <scope>NUCLEOTIDE SEQUENCE [LARGE SCALE GENOMIC DNA]</scope>
    <source>
        <strain evidence="2">FVVF132</strain>
    </source>
</reference>
<evidence type="ECO:0000313" key="2">
    <source>
        <dbReference type="EMBL" id="KQK76844.1"/>
    </source>
</evidence>
<keyword evidence="3" id="KW-1185">Reference proteome</keyword>
<gene>
    <name evidence="2" type="ORF">AAES_131481</name>
</gene>
<proteinExistence type="predicted"/>
<keyword evidence="1" id="KW-0472">Membrane</keyword>
<evidence type="ECO:0000313" key="3">
    <source>
        <dbReference type="Proteomes" id="UP000051836"/>
    </source>
</evidence>
<dbReference type="AlphaFoldDB" id="A0A0Q3PL25"/>
<keyword evidence="1" id="KW-0812">Transmembrane</keyword>
<accession>A0A0Q3PL25</accession>
<dbReference type="Proteomes" id="UP000051836">
    <property type="component" value="Unassembled WGS sequence"/>
</dbReference>
<protein>
    <submittedName>
        <fullName evidence="2">Uncharacterized protein</fullName>
    </submittedName>
</protein>
<comment type="caution">
    <text evidence="2">The sequence shown here is derived from an EMBL/GenBank/DDBJ whole genome shotgun (WGS) entry which is preliminary data.</text>
</comment>
<evidence type="ECO:0000256" key="1">
    <source>
        <dbReference type="SAM" id="Phobius"/>
    </source>
</evidence>
<sequence>MGGRQRELLQVAAVKERNPRKRATARFGAALAETNKERELHCLLWFTVTLKNMDLFVFLLQTFVGSIYWHVVFL</sequence>
<dbReference type="EMBL" id="LMAW01002807">
    <property type="protein sequence ID" value="KQK76844.1"/>
    <property type="molecule type" value="Genomic_DNA"/>
</dbReference>
<keyword evidence="1" id="KW-1133">Transmembrane helix</keyword>
<feature type="transmembrane region" description="Helical" evidence="1">
    <location>
        <begin position="55"/>
        <end position="73"/>
    </location>
</feature>
<organism evidence="2 3">
    <name type="scientific">Amazona aestiva</name>
    <name type="common">Blue-fronted Amazon parrot</name>
    <dbReference type="NCBI Taxonomy" id="12930"/>
    <lineage>
        <taxon>Eukaryota</taxon>
        <taxon>Metazoa</taxon>
        <taxon>Chordata</taxon>
        <taxon>Craniata</taxon>
        <taxon>Vertebrata</taxon>
        <taxon>Euteleostomi</taxon>
        <taxon>Archelosauria</taxon>
        <taxon>Archosauria</taxon>
        <taxon>Dinosauria</taxon>
        <taxon>Saurischia</taxon>
        <taxon>Theropoda</taxon>
        <taxon>Coelurosauria</taxon>
        <taxon>Aves</taxon>
        <taxon>Neognathae</taxon>
        <taxon>Neoaves</taxon>
        <taxon>Telluraves</taxon>
        <taxon>Australaves</taxon>
        <taxon>Psittaciformes</taxon>
        <taxon>Psittacidae</taxon>
        <taxon>Amazona</taxon>
    </lineage>
</organism>